<dbReference type="Gene3D" id="3.40.30.10">
    <property type="entry name" value="Glutaredoxin"/>
    <property type="match status" value="1"/>
</dbReference>
<gene>
    <name evidence="1" type="ORF">J3R75_001404</name>
</gene>
<keyword evidence="2" id="KW-1185">Reference proteome</keyword>
<proteinExistence type="predicted"/>
<evidence type="ECO:0000313" key="1">
    <source>
        <dbReference type="EMBL" id="MDQ0289297.1"/>
    </source>
</evidence>
<dbReference type="Proteomes" id="UP001238163">
    <property type="component" value="Unassembled WGS sequence"/>
</dbReference>
<dbReference type="InterPro" id="IPR036249">
    <property type="entry name" value="Thioredoxin-like_sf"/>
</dbReference>
<dbReference type="AlphaFoldDB" id="A0AAE3VF07"/>
<evidence type="ECO:0000313" key="2">
    <source>
        <dbReference type="Proteomes" id="UP001238163"/>
    </source>
</evidence>
<comment type="caution">
    <text evidence="1">The sequence shown here is derived from an EMBL/GenBank/DDBJ whole genome shotgun (WGS) entry which is preliminary data.</text>
</comment>
<accession>A0AAE3VF07</accession>
<organism evidence="1 2">
    <name type="scientific">Oligosphaera ethanolica</name>
    <dbReference type="NCBI Taxonomy" id="760260"/>
    <lineage>
        <taxon>Bacteria</taxon>
        <taxon>Pseudomonadati</taxon>
        <taxon>Lentisphaerota</taxon>
        <taxon>Oligosphaeria</taxon>
        <taxon>Oligosphaerales</taxon>
        <taxon>Oligosphaeraceae</taxon>
        <taxon>Oligosphaera</taxon>
    </lineage>
</organism>
<protein>
    <submittedName>
        <fullName evidence="1">NADH:ubiquinone oxidoreductase subunit E</fullName>
    </submittedName>
</protein>
<name>A0AAE3VF07_9BACT</name>
<reference evidence="1" key="1">
    <citation type="submission" date="2023-07" db="EMBL/GenBank/DDBJ databases">
        <title>Genomic Encyclopedia of Type Strains, Phase IV (KMG-IV): sequencing the most valuable type-strain genomes for metagenomic binning, comparative biology and taxonomic classification.</title>
        <authorList>
            <person name="Goeker M."/>
        </authorList>
    </citation>
    <scope>NUCLEOTIDE SEQUENCE</scope>
    <source>
        <strain evidence="1">DSM 24202</strain>
    </source>
</reference>
<sequence length="96" mass="10125">MDKPHIVICIGSSCFARGNERNVAIAEEYLTGNGLADDVNVDLAGSLCSGRCADGPIVVINGEVFSHVDGGVMIDLLRRYLPTPSPVPAASANERR</sequence>
<dbReference type="Pfam" id="PF01257">
    <property type="entry name" value="2Fe-2S_thioredx"/>
    <property type="match status" value="1"/>
</dbReference>
<dbReference type="SUPFAM" id="SSF52833">
    <property type="entry name" value="Thioredoxin-like"/>
    <property type="match status" value="1"/>
</dbReference>
<dbReference type="CDD" id="cd02980">
    <property type="entry name" value="TRX_Fd_family"/>
    <property type="match status" value="1"/>
</dbReference>
<dbReference type="EMBL" id="JAUSVL010000001">
    <property type="protein sequence ID" value="MDQ0289297.1"/>
    <property type="molecule type" value="Genomic_DNA"/>
</dbReference>